<dbReference type="Proteomes" id="UP001500503">
    <property type="component" value="Unassembled WGS sequence"/>
</dbReference>
<evidence type="ECO:0000256" key="2">
    <source>
        <dbReference type="ARBA" id="ARBA00022475"/>
    </source>
</evidence>
<evidence type="ECO:0000256" key="1">
    <source>
        <dbReference type="ARBA" id="ARBA00004651"/>
    </source>
</evidence>
<feature type="transmembrane region" description="Helical" evidence="6">
    <location>
        <begin position="345"/>
        <end position="367"/>
    </location>
</feature>
<feature type="transmembrane region" description="Helical" evidence="6">
    <location>
        <begin position="15"/>
        <end position="36"/>
    </location>
</feature>
<evidence type="ECO:0000313" key="7">
    <source>
        <dbReference type="EMBL" id="GAA4485912.1"/>
    </source>
</evidence>
<comment type="subcellular location">
    <subcellularLocation>
        <location evidence="1">Cell membrane</location>
        <topology evidence="1">Multi-pass membrane protein</topology>
    </subcellularLocation>
</comment>
<protein>
    <recommendedName>
        <fullName evidence="9">Membrane protein involved in the export of O-antigen and teichoic acid</fullName>
    </recommendedName>
</protein>
<accession>A0ABP8PGX2</accession>
<dbReference type="PANTHER" id="PTHR30250">
    <property type="entry name" value="PST FAMILY PREDICTED COLANIC ACID TRANSPORTER"/>
    <property type="match status" value="1"/>
</dbReference>
<keyword evidence="2" id="KW-1003">Cell membrane</keyword>
<keyword evidence="8" id="KW-1185">Reference proteome</keyword>
<evidence type="ECO:0000256" key="6">
    <source>
        <dbReference type="SAM" id="Phobius"/>
    </source>
</evidence>
<evidence type="ECO:0000256" key="5">
    <source>
        <dbReference type="ARBA" id="ARBA00023136"/>
    </source>
</evidence>
<feature type="transmembrane region" description="Helical" evidence="6">
    <location>
        <begin position="452"/>
        <end position="476"/>
    </location>
</feature>
<proteinExistence type="predicted"/>
<evidence type="ECO:0008006" key="9">
    <source>
        <dbReference type="Google" id="ProtNLM"/>
    </source>
</evidence>
<dbReference type="PANTHER" id="PTHR30250:SF11">
    <property type="entry name" value="O-ANTIGEN TRANSPORTER-RELATED"/>
    <property type="match status" value="1"/>
</dbReference>
<gene>
    <name evidence="7" type="ORF">GCM10023191_011220</name>
</gene>
<feature type="transmembrane region" description="Helical" evidence="6">
    <location>
        <begin position="422"/>
        <end position="446"/>
    </location>
</feature>
<keyword evidence="5 6" id="KW-0472">Membrane</keyword>
<name>A0ABP8PGX2_9ACTN</name>
<dbReference type="RefSeq" id="WP_345458302.1">
    <property type="nucleotide sequence ID" value="NZ_BAABHF010000010.1"/>
</dbReference>
<comment type="caution">
    <text evidence="7">The sequence shown here is derived from an EMBL/GenBank/DDBJ whole genome shotgun (WGS) entry which is preliminary data.</text>
</comment>
<feature type="transmembrane region" description="Helical" evidence="6">
    <location>
        <begin position="48"/>
        <end position="70"/>
    </location>
</feature>
<sequence>MTAEPHLSRLARGGALNLAGAVSAGVMGFALVFAVAHAYPQKIAGTFFAANSLFIILNAVAGLGSDVGLLRWVPRQIALDDHGSARRTVPVALVPVVAVACVAGLALTLSAPALADALGGGRIVPMLRVLAVFLPIAAAHDAVLAATRAHGTMRPTVAIEKIFRQVAQVGGVLVASLFTTDPVGLALAWALPYLVGLVVAVVWYRRIAARLRRGPADTRALARQFWRYTAPRAVAQICQTALQRADIVLIAALASPRDAAIYTAATRFMVIGQLGTQAVQQAMQPTVSRLIALEDREATARVFAGCTTWTVALTWPVHLSVAAAAPIYLSLFGSGYSGAGQSSTVILALAMLLATATGPVDVLLLMAGRSGLSLVNSAAALVVDLALNALLIPWLGITGAAIAWAAALAVRNLLMLAQVSRLFGMTPAGAGLGLAVSSALVCFGVLPMSVRLAFGTPATLVGLVLGAGCYAGLLWAQRDRLALTAFAALIPGRRRHQGVADNA</sequence>
<keyword evidence="4 6" id="KW-1133">Transmembrane helix</keyword>
<keyword evidence="3 6" id="KW-0812">Transmembrane</keyword>
<feature type="transmembrane region" description="Helical" evidence="6">
    <location>
        <begin position="91"/>
        <end position="115"/>
    </location>
</feature>
<evidence type="ECO:0000256" key="3">
    <source>
        <dbReference type="ARBA" id="ARBA00022692"/>
    </source>
</evidence>
<organism evidence="7 8">
    <name type="scientific">Actinoallomurus oryzae</name>
    <dbReference type="NCBI Taxonomy" id="502180"/>
    <lineage>
        <taxon>Bacteria</taxon>
        <taxon>Bacillati</taxon>
        <taxon>Actinomycetota</taxon>
        <taxon>Actinomycetes</taxon>
        <taxon>Streptosporangiales</taxon>
        <taxon>Thermomonosporaceae</taxon>
        <taxon>Actinoallomurus</taxon>
    </lineage>
</organism>
<evidence type="ECO:0000256" key="4">
    <source>
        <dbReference type="ARBA" id="ARBA00022989"/>
    </source>
</evidence>
<reference evidence="8" key="1">
    <citation type="journal article" date="2019" name="Int. J. Syst. Evol. Microbiol.">
        <title>The Global Catalogue of Microorganisms (GCM) 10K type strain sequencing project: providing services to taxonomists for standard genome sequencing and annotation.</title>
        <authorList>
            <consortium name="The Broad Institute Genomics Platform"/>
            <consortium name="The Broad Institute Genome Sequencing Center for Infectious Disease"/>
            <person name="Wu L."/>
            <person name="Ma J."/>
        </authorList>
    </citation>
    <scope>NUCLEOTIDE SEQUENCE [LARGE SCALE GENOMIC DNA]</scope>
    <source>
        <strain evidence="8">JCM 17933</strain>
    </source>
</reference>
<dbReference type="InterPro" id="IPR050833">
    <property type="entry name" value="Poly_Biosynth_Transport"/>
</dbReference>
<dbReference type="EMBL" id="BAABHF010000010">
    <property type="protein sequence ID" value="GAA4485912.1"/>
    <property type="molecule type" value="Genomic_DNA"/>
</dbReference>
<evidence type="ECO:0000313" key="8">
    <source>
        <dbReference type="Proteomes" id="UP001500503"/>
    </source>
</evidence>
<dbReference type="Pfam" id="PF13440">
    <property type="entry name" value="Polysacc_synt_3"/>
    <property type="match status" value="1"/>
</dbReference>
<feature type="transmembrane region" description="Helical" evidence="6">
    <location>
        <begin position="387"/>
        <end position="410"/>
    </location>
</feature>
<feature type="transmembrane region" description="Helical" evidence="6">
    <location>
        <begin position="186"/>
        <end position="204"/>
    </location>
</feature>